<dbReference type="InterPro" id="IPR000847">
    <property type="entry name" value="LysR_HTH_N"/>
</dbReference>
<reference evidence="6 7" key="1">
    <citation type="submission" date="2021-04" db="EMBL/GenBank/DDBJ databases">
        <title>Whole genome sequence of Jiella sp. KSK16Y-1.</title>
        <authorList>
            <person name="Tuo L."/>
        </authorList>
    </citation>
    <scope>NUCLEOTIDE SEQUENCE [LARGE SCALE GENOMIC DNA]</scope>
    <source>
        <strain evidence="6 7">KSK16Y-1</strain>
    </source>
</reference>
<comment type="similarity">
    <text evidence="1">Belongs to the LysR transcriptional regulatory family.</text>
</comment>
<evidence type="ECO:0000256" key="2">
    <source>
        <dbReference type="ARBA" id="ARBA00023015"/>
    </source>
</evidence>
<dbReference type="PANTHER" id="PTHR30537">
    <property type="entry name" value="HTH-TYPE TRANSCRIPTIONAL REGULATOR"/>
    <property type="match status" value="1"/>
</dbReference>
<keyword evidence="7" id="KW-1185">Reference proteome</keyword>
<dbReference type="PROSITE" id="PS50931">
    <property type="entry name" value="HTH_LYSR"/>
    <property type="match status" value="1"/>
</dbReference>
<dbReference type="InterPro" id="IPR058163">
    <property type="entry name" value="LysR-type_TF_proteobact-type"/>
</dbReference>
<gene>
    <name evidence="6" type="ORF">J6595_13085</name>
</gene>
<dbReference type="Pfam" id="PF00126">
    <property type="entry name" value="HTH_1"/>
    <property type="match status" value="1"/>
</dbReference>
<dbReference type="InterPro" id="IPR036390">
    <property type="entry name" value="WH_DNA-bd_sf"/>
</dbReference>
<keyword evidence="4" id="KW-0804">Transcription</keyword>
<protein>
    <submittedName>
        <fullName evidence="6">LysR family transcriptional regulator</fullName>
    </submittedName>
</protein>
<dbReference type="RefSeq" id="WP_209595013.1">
    <property type="nucleotide sequence ID" value="NZ_JAGJCF010000009.1"/>
</dbReference>
<comment type="caution">
    <text evidence="6">The sequence shown here is derived from an EMBL/GenBank/DDBJ whole genome shotgun (WGS) entry which is preliminary data.</text>
</comment>
<dbReference type="SUPFAM" id="SSF46785">
    <property type="entry name" value="Winged helix' DNA-binding domain"/>
    <property type="match status" value="1"/>
</dbReference>
<proteinExistence type="inferred from homology"/>
<evidence type="ECO:0000256" key="1">
    <source>
        <dbReference type="ARBA" id="ARBA00009437"/>
    </source>
</evidence>
<dbReference type="Gene3D" id="1.10.10.10">
    <property type="entry name" value="Winged helix-like DNA-binding domain superfamily/Winged helix DNA-binding domain"/>
    <property type="match status" value="1"/>
</dbReference>
<evidence type="ECO:0000313" key="7">
    <source>
        <dbReference type="Proteomes" id="UP000678276"/>
    </source>
</evidence>
<feature type="domain" description="HTH lysR-type" evidence="5">
    <location>
        <begin position="1"/>
        <end position="59"/>
    </location>
</feature>
<keyword evidence="2" id="KW-0805">Transcription regulation</keyword>
<name>A0ABS4BIK4_9HYPH</name>
<dbReference type="Proteomes" id="UP000678276">
    <property type="component" value="Unassembled WGS sequence"/>
</dbReference>
<dbReference type="Pfam" id="PF03466">
    <property type="entry name" value="LysR_substrate"/>
    <property type="match status" value="1"/>
</dbReference>
<organism evidence="6 7">
    <name type="scientific">Jiella mangrovi</name>
    <dbReference type="NCBI Taxonomy" id="2821407"/>
    <lineage>
        <taxon>Bacteria</taxon>
        <taxon>Pseudomonadati</taxon>
        <taxon>Pseudomonadota</taxon>
        <taxon>Alphaproteobacteria</taxon>
        <taxon>Hyphomicrobiales</taxon>
        <taxon>Aurantimonadaceae</taxon>
        <taxon>Jiella</taxon>
    </lineage>
</organism>
<evidence type="ECO:0000256" key="4">
    <source>
        <dbReference type="ARBA" id="ARBA00023163"/>
    </source>
</evidence>
<evidence type="ECO:0000259" key="5">
    <source>
        <dbReference type="PROSITE" id="PS50931"/>
    </source>
</evidence>
<evidence type="ECO:0000256" key="3">
    <source>
        <dbReference type="ARBA" id="ARBA00023125"/>
    </source>
</evidence>
<keyword evidence="3" id="KW-0238">DNA-binding</keyword>
<dbReference type="InterPro" id="IPR036388">
    <property type="entry name" value="WH-like_DNA-bd_sf"/>
</dbReference>
<evidence type="ECO:0000313" key="6">
    <source>
        <dbReference type="EMBL" id="MBP0616516.1"/>
    </source>
</evidence>
<dbReference type="Gene3D" id="3.40.190.290">
    <property type="match status" value="1"/>
</dbReference>
<dbReference type="PANTHER" id="PTHR30537:SF31">
    <property type="entry name" value="TRANSCRIPTIONAL REGULATOR, LYSR FAMILY"/>
    <property type="match status" value="1"/>
</dbReference>
<sequence length="313" mass="34221">MHDLNDFRYFEAVVRNGGFNAAARDIGVGKSTLSRRIMALEQDLGVRLIERTTHSFAVTALGRDFYEKCRVAVAELQSAEMLATAMSAEPRGLVTVAALPGACAATLGAGLPEFLELYPKVRVRLLLGMRHFDLAEEQIDVAIRGGRLDGPGDGDLIVKKIAEVPWSLVASPSYLARTGLPKSPEDLTRYETLARDSDDGGNWRLLHRDGERRSVRIQPRLMSPALAVLAQAARNGGGIAILPELFTASMVQSGELLRVLPEWSGETEILHLAFPSRRSMLPAVRAFVDFAHDRMTRLIQGKCDSLADFVDAA</sequence>
<dbReference type="EMBL" id="JAGJCF010000009">
    <property type="protein sequence ID" value="MBP0616516.1"/>
    <property type="molecule type" value="Genomic_DNA"/>
</dbReference>
<dbReference type="InterPro" id="IPR005119">
    <property type="entry name" value="LysR_subst-bd"/>
</dbReference>
<dbReference type="SUPFAM" id="SSF53850">
    <property type="entry name" value="Periplasmic binding protein-like II"/>
    <property type="match status" value="1"/>
</dbReference>
<accession>A0ABS4BIK4</accession>